<accession>A0A068RWQ2</accession>
<keyword evidence="8" id="KW-0539">Nucleus</keyword>
<dbReference type="STRING" id="1263082.A0A068RWQ2"/>
<dbReference type="Gene3D" id="3.30.160.60">
    <property type="entry name" value="Classic Zinc Finger"/>
    <property type="match status" value="2"/>
</dbReference>
<dbReference type="InterPro" id="IPR013087">
    <property type="entry name" value="Znf_C2H2_type"/>
</dbReference>
<evidence type="ECO:0000256" key="5">
    <source>
        <dbReference type="ARBA" id="ARBA00022833"/>
    </source>
</evidence>
<evidence type="ECO:0000256" key="6">
    <source>
        <dbReference type="ARBA" id="ARBA00023015"/>
    </source>
</evidence>
<evidence type="ECO:0000256" key="3">
    <source>
        <dbReference type="ARBA" id="ARBA00022737"/>
    </source>
</evidence>
<evidence type="ECO:0000256" key="9">
    <source>
        <dbReference type="PROSITE-ProRule" id="PRU00042"/>
    </source>
</evidence>
<feature type="compositionally biased region" description="Low complexity" evidence="10">
    <location>
        <begin position="69"/>
        <end position="79"/>
    </location>
</feature>
<dbReference type="PANTHER" id="PTHR14003:SF19">
    <property type="entry name" value="YY2 TRANSCRIPTION FACTOR"/>
    <property type="match status" value="1"/>
</dbReference>
<keyword evidence="2" id="KW-0479">Metal-binding</keyword>
<dbReference type="Proteomes" id="UP000027586">
    <property type="component" value="Unassembled WGS sequence"/>
</dbReference>
<dbReference type="EMBL" id="CBTN010000023">
    <property type="protein sequence ID" value="CDH54449.1"/>
    <property type="molecule type" value="Genomic_DNA"/>
</dbReference>
<comment type="caution">
    <text evidence="12">The sequence shown here is derived from an EMBL/GenBank/DDBJ whole genome shotgun (WGS) entry which is preliminary data.</text>
</comment>
<dbReference type="SUPFAM" id="SSF57667">
    <property type="entry name" value="beta-beta-alpha zinc fingers"/>
    <property type="match status" value="1"/>
</dbReference>
<dbReference type="GO" id="GO:0008270">
    <property type="term" value="F:zinc ion binding"/>
    <property type="evidence" value="ECO:0007669"/>
    <property type="project" value="UniProtKB-KW"/>
</dbReference>
<evidence type="ECO:0000256" key="4">
    <source>
        <dbReference type="ARBA" id="ARBA00022771"/>
    </source>
</evidence>
<keyword evidence="4 9" id="KW-0863">Zinc-finger</keyword>
<dbReference type="InterPro" id="IPR036236">
    <property type="entry name" value="Znf_C2H2_sf"/>
</dbReference>
<evidence type="ECO:0000256" key="8">
    <source>
        <dbReference type="ARBA" id="ARBA00023242"/>
    </source>
</evidence>
<organism evidence="12 13">
    <name type="scientific">Lichtheimia corymbifera JMRC:FSU:9682</name>
    <dbReference type="NCBI Taxonomy" id="1263082"/>
    <lineage>
        <taxon>Eukaryota</taxon>
        <taxon>Fungi</taxon>
        <taxon>Fungi incertae sedis</taxon>
        <taxon>Mucoromycota</taxon>
        <taxon>Mucoromycotina</taxon>
        <taxon>Mucoromycetes</taxon>
        <taxon>Mucorales</taxon>
        <taxon>Lichtheimiaceae</taxon>
        <taxon>Lichtheimia</taxon>
    </lineage>
</organism>
<sequence>MSFEVDRPIRLLADPSELLKDGLNHHALTNPTSNNNRTNSSCVSDLPHHHVKQQQQPSTGSNSSTAGVSSPTYSIASSSLSSNSAASSTIYSNNSATTHDGAYDGGSDSSNSSTKHINGVSNKSASNLYMYHPPPDVSPRQRGMNYNSKWMGGVGYDNKHLLSPVPDCLDHDPTAAAAVAACSSGVNEHTPTRVPLPTPPASGGTPPQQTWRDMDRRYDFAPRSSMSHPYWAPSTTTTTSSMCMPPTAAAPPLYHELLPHHQQQQHPSYWMGLHHQQQHHPIPSPSSSSLLENRRSPYPSSYHHPYPTTTMTQSKKSLHADPGTANNKVVSSTATPRRYKCTVCVKRFTRPSSLATHMHSHTGEKPYQCQVEGCGRRFSVVSNLRRHAKIHNNQPKSS</sequence>
<keyword evidence="7" id="KW-0804">Transcription</keyword>
<evidence type="ECO:0000256" key="2">
    <source>
        <dbReference type="ARBA" id="ARBA00022723"/>
    </source>
</evidence>
<feature type="compositionally biased region" description="Low complexity" evidence="10">
    <location>
        <begin position="29"/>
        <end position="41"/>
    </location>
</feature>
<keyword evidence="13" id="KW-1185">Reference proteome</keyword>
<proteinExistence type="predicted"/>
<dbReference type="OrthoDB" id="6077919at2759"/>
<dbReference type="GO" id="GO:0005667">
    <property type="term" value="C:transcription regulator complex"/>
    <property type="evidence" value="ECO:0007669"/>
    <property type="project" value="TreeGrafter"/>
</dbReference>
<dbReference type="GO" id="GO:0000785">
    <property type="term" value="C:chromatin"/>
    <property type="evidence" value="ECO:0007669"/>
    <property type="project" value="TreeGrafter"/>
</dbReference>
<dbReference type="PROSITE" id="PS50157">
    <property type="entry name" value="ZINC_FINGER_C2H2_2"/>
    <property type="match status" value="2"/>
</dbReference>
<evidence type="ECO:0000256" key="1">
    <source>
        <dbReference type="ARBA" id="ARBA00004123"/>
    </source>
</evidence>
<evidence type="ECO:0000256" key="10">
    <source>
        <dbReference type="SAM" id="MobiDB-lite"/>
    </source>
</evidence>
<protein>
    <recommendedName>
        <fullName evidence="11">C2H2-type domain-containing protein</fullName>
    </recommendedName>
</protein>
<dbReference type="FunFam" id="3.30.160.60:FF:000145">
    <property type="entry name" value="Zinc finger protein 574"/>
    <property type="match status" value="1"/>
</dbReference>
<name>A0A068RWQ2_9FUNG</name>
<dbReference type="PROSITE" id="PS00028">
    <property type="entry name" value="ZINC_FINGER_C2H2_1"/>
    <property type="match status" value="2"/>
</dbReference>
<dbReference type="GO" id="GO:0000978">
    <property type="term" value="F:RNA polymerase II cis-regulatory region sequence-specific DNA binding"/>
    <property type="evidence" value="ECO:0007669"/>
    <property type="project" value="TreeGrafter"/>
</dbReference>
<keyword evidence="5" id="KW-0862">Zinc</keyword>
<dbReference type="SMART" id="SM00355">
    <property type="entry name" value="ZnF_C2H2"/>
    <property type="match status" value="2"/>
</dbReference>
<dbReference type="VEuPathDB" id="FungiDB:LCOR_05694.1"/>
<evidence type="ECO:0000256" key="7">
    <source>
        <dbReference type="ARBA" id="ARBA00023163"/>
    </source>
</evidence>
<reference evidence="12" key="1">
    <citation type="submission" date="2013-08" db="EMBL/GenBank/DDBJ databases">
        <title>Gene expansion shapes genome architecture in the human pathogen Lichtheimia corymbifera: an evolutionary genomics analysis in the ancient terrestrial Mucorales (Mucoromycotina).</title>
        <authorList>
            <person name="Schwartze V.U."/>
            <person name="Winter S."/>
            <person name="Shelest E."/>
            <person name="Marcet-Houben M."/>
            <person name="Horn F."/>
            <person name="Wehner S."/>
            <person name="Hoffmann K."/>
            <person name="Riege K."/>
            <person name="Sammeth M."/>
            <person name="Nowrousian M."/>
            <person name="Valiante V."/>
            <person name="Linde J."/>
            <person name="Jacobsen I.D."/>
            <person name="Marz M."/>
            <person name="Brakhage A.A."/>
            <person name="Gabaldon T."/>
            <person name="Bocker S."/>
            <person name="Voigt K."/>
        </authorList>
    </citation>
    <scope>NUCLEOTIDE SEQUENCE [LARGE SCALE GENOMIC DNA]</scope>
    <source>
        <strain evidence="12">FSU 9682</strain>
    </source>
</reference>
<feature type="region of interest" description="Disordered" evidence="10">
    <location>
        <begin position="273"/>
        <end position="331"/>
    </location>
</feature>
<evidence type="ECO:0000313" key="13">
    <source>
        <dbReference type="Proteomes" id="UP000027586"/>
    </source>
</evidence>
<dbReference type="AlphaFoldDB" id="A0A068RWQ2"/>
<feature type="compositionally biased region" description="Low complexity" evidence="10">
    <location>
        <begin position="273"/>
        <end position="310"/>
    </location>
</feature>
<evidence type="ECO:0000313" key="12">
    <source>
        <dbReference type="EMBL" id="CDH54449.1"/>
    </source>
</evidence>
<evidence type="ECO:0000259" key="11">
    <source>
        <dbReference type="PROSITE" id="PS50157"/>
    </source>
</evidence>
<feature type="region of interest" description="Disordered" evidence="10">
    <location>
        <begin position="23"/>
        <end position="79"/>
    </location>
</feature>
<dbReference type="FunFam" id="3.30.160.60:FF:001289">
    <property type="entry name" value="Zinc finger protein 574"/>
    <property type="match status" value="1"/>
</dbReference>
<dbReference type="GO" id="GO:0000981">
    <property type="term" value="F:DNA-binding transcription factor activity, RNA polymerase II-specific"/>
    <property type="evidence" value="ECO:0007669"/>
    <property type="project" value="TreeGrafter"/>
</dbReference>
<dbReference type="GO" id="GO:0031519">
    <property type="term" value="C:PcG protein complex"/>
    <property type="evidence" value="ECO:0007669"/>
    <property type="project" value="TreeGrafter"/>
</dbReference>
<dbReference type="Pfam" id="PF00096">
    <property type="entry name" value="zf-C2H2"/>
    <property type="match status" value="2"/>
</dbReference>
<comment type="subcellular location">
    <subcellularLocation>
        <location evidence="1">Nucleus</location>
    </subcellularLocation>
</comment>
<feature type="region of interest" description="Disordered" evidence="10">
    <location>
        <begin position="187"/>
        <end position="212"/>
    </location>
</feature>
<keyword evidence="3" id="KW-0677">Repeat</keyword>
<feature type="domain" description="C2H2-type" evidence="11">
    <location>
        <begin position="367"/>
        <end position="396"/>
    </location>
</feature>
<dbReference type="PANTHER" id="PTHR14003">
    <property type="entry name" value="TRANSCRIPTIONAL REPRESSOR PROTEIN YY"/>
    <property type="match status" value="1"/>
</dbReference>
<gene>
    <name evidence="12" type="ORF">LCOR_05694.1</name>
</gene>
<feature type="domain" description="C2H2-type" evidence="11">
    <location>
        <begin position="339"/>
        <end position="366"/>
    </location>
</feature>
<keyword evidence="6" id="KW-0805">Transcription regulation</keyword>
<feature type="compositionally biased region" description="Polar residues" evidence="10">
    <location>
        <begin position="53"/>
        <end position="68"/>
    </location>
</feature>